<gene>
    <name evidence="6" type="ORF">I596_3588</name>
</gene>
<dbReference type="Proteomes" id="UP000076830">
    <property type="component" value="Chromosome"/>
</dbReference>
<dbReference type="Gene3D" id="3.40.190.290">
    <property type="match status" value="1"/>
</dbReference>
<dbReference type="STRING" id="1300342.I596_3588"/>
<evidence type="ECO:0000256" key="1">
    <source>
        <dbReference type="ARBA" id="ARBA00009437"/>
    </source>
</evidence>
<dbReference type="CDD" id="cd08422">
    <property type="entry name" value="PBP2_CrgA_like"/>
    <property type="match status" value="1"/>
</dbReference>
<dbReference type="Pfam" id="PF03466">
    <property type="entry name" value="LysR_substrate"/>
    <property type="match status" value="1"/>
</dbReference>
<keyword evidence="7" id="KW-1185">Reference proteome</keyword>
<dbReference type="InterPro" id="IPR058163">
    <property type="entry name" value="LysR-type_TF_proteobact-type"/>
</dbReference>
<evidence type="ECO:0000256" key="2">
    <source>
        <dbReference type="ARBA" id="ARBA00023015"/>
    </source>
</evidence>
<dbReference type="AlphaFoldDB" id="A0A167H9G2"/>
<dbReference type="Gene3D" id="1.10.10.10">
    <property type="entry name" value="Winged helix-like DNA-binding domain superfamily/Winged helix DNA-binding domain"/>
    <property type="match status" value="1"/>
</dbReference>
<organism evidence="6 7">
    <name type="scientific">Dokdonella koreensis DS-123</name>
    <dbReference type="NCBI Taxonomy" id="1300342"/>
    <lineage>
        <taxon>Bacteria</taxon>
        <taxon>Pseudomonadati</taxon>
        <taxon>Pseudomonadota</taxon>
        <taxon>Gammaproteobacteria</taxon>
        <taxon>Lysobacterales</taxon>
        <taxon>Rhodanobacteraceae</taxon>
        <taxon>Dokdonella</taxon>
    </lineage>
</organism>
<evidence type="ECO:0000259" key="5">
    <source>
        <dbReference type="PROSITE" id="PS50931"/>
    </source>
</evidence>
<dbReference type="FunFam" id="1.10.10.10:FF:000001">
    <property type="entry name" value="LysR family transcriptional regulator"/>
    <property type="match status" value="1"/>
</dbReference>
<dbReference type="InterPro" id="IPR000847">
    <property type="entry name" value="LysR_HTH_N"/>
</dbReference>
<dbReference type="InterPro" id="IPR005119">
    <property type="entry name" value="LysR_subst-bd"/>
</dbReference>
<dbReference type="InterPro" id="IPR036390">
    <property type="entry name" value="WH_DNA-bd_sf"/>
</dbReference>
<keyword evidence="3" id="KW-0238">DNA-binding</keyword>
<evidence type="ECO:0000256" key="3">
    <source>
        <dbReference type="ARBA" id="ARBA00023125"/>
    </source>
</evidence>
<dbReference type="GO" id="GO:0003700">
    <property type="term" value="F:DNA-binding transcription factor activity"/>
    <property type="evidence" value="ECO:0007669"/>
    <property type="project" value="InterPro"/>
</dbReference>
<keyword evidence="4" id="KW-0804">Transcription</keyword>
<proteinExistence type="inferred from homology"/>
<evidence type="ECO:0000313" key="7">
    <source>
        <dbReference type="Proteomes" id="UP000076830"/>
    </source>
</evidence>
<dbReference type="InterPro" id="IPR036388">
    <property type="entry name" value="WH-like_DNA-bd_sf"/>
</dbReference>
<name>A0A167H9G2_9GAMM</name>
<evidence type="ECO:0000256" key="4">
    <source>
        <dbReference type="ARBA" id="ARBA00023163"/>
    </source>
</evidence>
<dbReference type="PANTHER" id="PTHR30537:SF81">
    <property type="entry name" value="TRANSCRIPTIONAL REGULATOR-RELATED"/>
    <property type="match status" value="1"/>
</dbReference>
<dbReference type="GO" id="GO:0043565">
    <property type="term" value="F:sequence-specific DNA binding"/>
    <property type="evidence" value="ECO:0007669"/>
    <property type="project" value="TreeGrafter"/>
</dbReference>
<sequence>MPLARRHPRFPCFNTAMDPDFGDIRAFIQVVDSGGVNAAATRMNVSKSQLSARVARLESTLQAKLLHRSPRGVAVTDAGQRFYEHMREVLARMQQAVDEASGEDAGSIAGSLRVAAPMTFGTAYLGPVLYDFMREHPALELTLELDDRYVDLLAGGYDLGVRIGRLHDSSLMARRIAPSRRVLVCSPGYAHHNGTPQAIDDIQQHDCICYGNASVAPYWQFAPRADGEAPRQIVVRGRTHLNNGDSMRDAAIAGLGIALLPLFIAAPALREGTLIELLPGSPPTADAIYAVYPQTRYVSRAVRALIDRLVAAFDEGPPWESPAAEPPAS</sequence>
<feature type="domain" description="HTH lysR-type" evidence="5">
    <location>
        <begin position="19"/>
        <end position="76"/>
    </location>
</feature>
<comment type="similarity">
    <text evidence="1">Belongs to the LysR transcriptional regulatory family.</text>
</comment>
<dbReference type="Pfam" id="PF00126">
    <property type="entry name" value="HTH_1"/>
    <property type="match status" value="1"/>
</dbReference>
<accession>A0A167H9G2</accession>
<dbReference type="GO" id="GO:0006351">
    <property type="term" value="P:DNA-templated transcription"/>
    <property type="evidence" value="ECO:0007669"/>
    <property type="project" value="TreeGrafter"/>
</dbReference>
<reference evidence="6 7" key="1">
    <citation type="submission" date="2016-04" db="EMBL/GenBank/DDBJ databases">
        <title>Complete genome sequence of Dokdonella koreensis DS-123T.</title>
        <authorList>
            <person name="Kim J.F."/>
            <person name="Lee H."/>
            <person name="Kwak M.-J."/>
        </authorList>
    </citation>
    <scope>NUCLEOTIDE SEQUENCE [LARGE SCALE GENOMIC DNA]</scope>
    <source>
        <strain evidence="6 7">DS-123</strain>
    </source>
</reference>
<dbReference type="KEGG" id="dko:I596_3588"/>
<dbReference type="EMBL" id="CP015249">
    <property type="protein sequence ID" value="ANB19576.1"/>
    <property type="molecule type" value="Genomic_DNA"/>
</dbReference>
<dbReference type="SUPFAM" id="SSF53850">
    <property type="entry name" value="Periplasmic binding protein-like II"/>
    <property type="match status" value="1"/>
</dbReference>
<dbReference type="FunFam" id="3.40.190.290:FF:000001">
    <property type="entry name" value="Transcriptional regulator, LysR family"/>
    <property type="match status" value="1"/>
</dbReference>
<dbReference type="SUPFAM" id="SSF46785">
    <property type="entry name" value="Winged helix' DNA-binding domain"/>
    <property type="match status" value="1"/>
</dbReference>
<dbReference type="PANTHER" id="PTHR30537">
    <property type="entry name" value="HTH-TYPE TRANSCRIPTIONAL REGULATOR"/>
    <property type="match status" value="1"/>
</dbReference>
<keyword evidence="2" id="KW-0805">Transcription regulation</keyword>
<dbReference type="PROSITE" id="PS50931">
    <property type="entry name" value="HTH_LYSR"/>
    <property type="match status" value="1"/>
</dbReference>
<protein>
    <submittedName>
        <fullName evidence="6">Transcriptional regulator, LysR family</fullName>
    </submittedName>
</protein>
<evidence type="ECO:0000313" key="6">
    <source>
        <dbReference type="EMBL" id="ANB19576.1"/>
    </source>
</evidence>